<protein>
    <recommendedName>
        <fullName evidence="6">Ribosomal processing cysteine protease Prp</fullName>
    </recommendedName>
</protein>
<dbReference type="GO" id="GO:0042254">
    <property type="term" value="P:ribosome biogenesis"/>
    <property type="evidence" value="ECO:0007669"/>
    <property type="project" value="UniProtKB-KW"/>
</dbReference>
<dbReference type="GO" id="GO:0008234">
    <property type="term" value="F:cysteine-type peptidase activity"/>
    <property type="evidence" value="ECO:0007669"/>
    <property type="project" value="UniProtKB-KW"/>
</dbReference>
<evidence type="ECO:0000256" key="5">
    <source>
        <dbReference type="ARBA" id="ARBA00044503"/>
    </source>
</evidence>
<evidence type="ECO:0000256" key="4">
    <source>
        <dbReference type="ARBA" id="ARBA00022807"/>
    </source>
</evidence>
<keyword evidence="3" id="KW-0378">Hydrolase</keyword>
<dbReference type="PANTHER" id="PTHR39178:SF1">
    <property type="entry name" value="RIBOSOMAL-PROCESSING CYSTEINE PROTEASE PRP"/>
    <property type="match status" value="1"/>
</dbReference>
<dbReference type="EMBL" id="NOKA02000002">
    <property type="protein sequence ID" value="RDY32771.1"/>
    <property type="molecule type" value="Genomic_DNA"/>
</dbReference>
<name>A0A371JJ56_9FIRM</name>
<dbReference type="PANTHER" id="PTHR39178">
    <property type="entry name" value="HYPOTHETICAL RIBOSOME-ASSOCIATED PROTEIN"/>
    <property type="match status" value="1"/>
</dbReference>
<comment type="similarity">
    <text evidence="5">Belongs to the Prp family.</text>
</comment>
<reference evidence="7 8" key="1">
    <citation type="journal article" date="2017" name="Genome Announc.">
        <title>Draft Genome Sequence of a Sporulating and Motile Strain of Lachnotalea glycerini Isolated from Water in Quebec City, Canada.</title>
        <authorList>
            <person name="Maheux A.F."/>
            <person name="Boudreau D.K."/>
            <person name="Berube E."/>
            <person name="Boissinot M."/>
            <person name="Raymond F."/>
            <person name="Brodeur S."/>
            <person name="Corbeil J."/>
            <person name="Isabel S."/>
            <person name="Omar R.F."/>
            <person name="Bergeron M.G."/>
        </authorList>
    </citation>
    <scope>NUCLEOTIDE SEQUENCE [LARGE SCALE GENOMIC DNA]</scope>
    <source>
        <strain evidence="7 8">CCRI-19302</strain>
    </source>
</reference>
<keyword evidence="1" id="KW-0690">Ribosome biogenesis</keyword>
<gene>
    <name evidence="7" type="ORF">CG710_002225</name>
</gene>
<dbReference type="Gene3D" id="3.30.70.1490">
    <property type="entry name" value="Cysteine protease Prp"/>
    <property type="match status" value="1"/>
</dbReference>
<keyword evidence="4" id="KW-0788">Thiol protease</keyword>
<dbReference type="OrthoDB" id="48998at2"/>
<dbReference type="SUPFAM" id="SSF118010">
    <property type="entry name" value="TM1457-like"/>
    <property type="match status" value="1"/>
</dbReference>
<dbReference type="Pfam" id="PF04327">
    <property type="entry name" value="Peptidase_Prp"/>
    <property type="match status" value="1"/>
</dbReference>
<dbReference type="Proteomes" id="UP000216411">
    <property type="component" value="Unassembled WGS sequence"/>
</dbReference>
<keyword evidence="2 7" id="KW-0645">Protease</keyword>
<evidence type="ECO:0000256" key="2">
    <source>
        <dbReference type="ARBA" id="ARBA00022670"/>
    </source>
</evidence>
<proteinExistence type="inferred from homology"/>
<dbReference type="CDD" id="cd16332">
    <property type="entry name" value="Prp-like"/>
    <property type="match status" value="1"/>
</dbReference>
<evidence type="ECO:0000313" key="7">
    <source>
        <dbReference type="EMBL" id="RDY32771.1"/>
    </source>
</evidence>
<evidence type="ECO:0000256" key="6">
    <source>
        <dbReference type="ARBA" id="ARBA00044538"/>
    </source>
</evidence>
<accession>A0A371JJ56</accession>
<dbReference type="GO" id="GO:0006508">
    <property type="term" value="P:proteolysis"/>
    <property type="evidence" value="ECO:0007669"/>
    <property type="project" value="UniProtKB-KW"/>
</dbReference>
<organism evidence="7 8">
    <name type="scientific">Lachnotalea glycerini</name>
    <dbReference type="NCBI Taxonomy" id="1763509"/>
    <lineage>
        <taxon>Bacteria</taxon>
        <taxon>Bacillati</taxon>
        <taxon>Bacillota</taxon>
        <taxon>Clostridia</taxon>
        <taxon>Lachnospirales</taxon>
        <taxon>Lachnospiraceae</taxon>
        <taxon>Lachnotalea</taxon>
    </lineage>
</organism>
<comment type="caution">
    <text evidence="7">The sequence shown here is derived from an EMBL/GenBank/DDBJ whole genome shotgun (WGS) entry which is preliminary data.</text>
</comment>
<sequence>MIKITIYKNSKGSFAGLKSLGHAGYADMGYDIICSAVSALVINTINSIEAFTEDRLKIKTDEEKGMIEFKFVDDISQNSTLLMKALELGLQGIERDYNDGYIRIKFKEV</sequence>
<dbReference type="RefSeq" id="WP_094377296.1">
    <property type="nucleotide sequence ID" value="NZ_NOKA02000002.1"/>
</dbReference>
<evidence type="ECO:0000313" key="8">
    <source>
        <dbReference type="Proteomes" id="UP000216411"/>
    </source>
</evidence>
<dbReference type="InterPro" id="IPR036764">
    <property type="entry name" value="Peptidase_Prp_sf"/>
</dbReference>
<keyword evidence="8" id="KW-1185">Reference proteome</keyword>
<dbReference type="InterPro" id="IPR007422">
    <property type="entry name" value="Peptidase_Prp"/>
</dbReference>
<evidence type="ECO:0000256" key="3">
    <source>
        <dbReference type="ARBA" id="ARBA00022801"/>
    </source>
</evidence>
<evidence type="ECO:0000256" key="1">
    <source>
        <dbReference type="ARBA" id="ARBA00022517"/>
    </source>
</evidence>
<dbReference type="AlphaFoldDB" id="A0A371JJ56"/>